<evidence type="ECO:0000313" key="4">
    <source>
        <dbReference type="EnsemblPlants" id="LPERR01G27260.1"/>
    </source>
</evidence>
<dbReference type="EnsemblPlants" id="LPERR01G27260.1">
    <property type="protein sequence ID" value="LPERR01G27260.1"/>
    <property type="gene ID" value="LPERR01G27260"/>
</dbReference>
<keyword evidence="2" id="KW-1133">Transmembrane helix</keyword>
<dbReference type="eggNOG" id="ENOG502S1DZ">
    <property type="taxonomic scope" value="Eukaryota"/>
</dbReference>
<dbReference type="STRING" id="77586.A0A0D9V5Y3"/>
<dbReference type="PANTHER" id="PTHR33222">
    <property type="match status" value="1"/>
</dbReference>
<dbReference type="InterPro" id="IPR033344">
    <property type="entry name" value="CURT1"/>
</dbReference>
<reference evidence="5" key="2">
    <citation type="submission" date="2013-12" db="EMBL/GenBank/DDBJ databases">
        <authorList>
            <person name="Yu Y."/>
            <person name="Lee S."/>
            <person name="de Baynast K."/>
            <person name="Wissotski M."/>
            <person name="Liu L."/>
            <person name="Talag J."/>
            <person name="Goicoechea J."/>
            <person name="Angelova A."/>
            <person name="Jetty R."/>
            <person name="Kudrna D."/>
            <person name="Golser W."/>
            <person name="Rivera L."/>
            <person name="Zhang J."/>
            <person name="Wing R."/>
        </authorList>
    </citation>
    <scope>NUCLEOTIDE SEQUENCE</scope>
</reference>
<sequence length="151" mass="16019">MASAIAVAGPAALLPRGGSKSISCSLPRLPAAPGNRFVSGRMRSRNVVAVKAAQDSAESSSGSIVKNIQSSFNTPEDLFAIAGIGFAGIAALWASVNLVEAIDKLPVLPLLFELIGIFVAWFFIYQNLLFKPDREKFLNNIKSSVSRVLGQ</sequence>
<dbReference type="GO" id="GO:0009535">
    <property type="term" value="C:chloroplast thylakoid membrane"/>
    <property type="evidence" value="ECO:0007669"/>
    <property type="project" value="TreeGrafter"/>
</dbReference>
<evidence type="ECO:0000313" key="5">
    <source>
        <dbReference type="Proteomes" id="UP000032180"/>
    </source>
</evidence>
<proteinExistence type="predicted"/>
<dbReference type="PANTHER" id="PTHR33222:SF3">
    <property type="entry name" value="PROTEIN CURVATURE THYLAKOID 1C, CHLOROPLASTIC"/>
    <property type="match status" value="1"/>
</dbReference>
<name>A0A0D9V5Y3_9ORYZ</name>
<feature type="transmembrane region" description="Helical" evidence="2">
    <location>
        <begin position="78"/>
        <end position="96"/>
    </location>
</feature>
<evidence type="ECO:0000259" key="3">
    <source>
        <dbReference type="Pfam" id="PF14159"/>
    </source>
</evidence>
<keyword evidence="2" id="KW-0472">Membrane</keyword>
<organism evidence="4 5">
    <name type="scientific">Leersia perrieri</name>
    <dbReference type="NCBI Taxonomy" id="77586"/>
    <lineage>
        <taxon>Eukaryota</taxon>
        <taxon>Viridiplantae</taxon>
        <taxon>Streptophyta</taxon>
        <taxon>Embryophyta</taxon>
        <taxon>Tracheophyta</taxon>
        <taxon>Spermatophyta</taxon>
        <taxon>Magnoliopsida</taxon>
        <taxon>Liliopsida</taxon>
        <taxon>Poales</taxon>
        <taxon>Poaceae</taxon>
        <taxon>BOP clade</taxon>
        <taxon>Oryzoideae</taxon>
        <taxon>Oryzeae</taxon>
        <taxon>Oryzinae</taxon>
        <taxon>Leersia</taxon>
    </lineage>
</organism>
<dbReference type="Proteomes" id="UP000032180">
    <property type="component" value="Chromosome 1"/>
</dbReference>
<evidence type="ECO:0000256" key="2">
    <source>
        <dbReference type="SAM" id="Phobius"/>
    </source>
</evidence>
<dbReference type="AlphaFoldDB" id="A0A0D9V5Y3"/>
<reference evidence="4 5" key="1">
    <citation type="submission" date="2012-08" db="EMBL/GenBank/DDBJ databases">
        <title>Oryza genome evolution.</title>
        <authorList>
            <person name="Wing R.A."/>
        </authorList>
    </citation>
    <scope>NUCLEOTIDE SEQUENCE</scope>
</reference>
<dbReference type="HOGENOM" id="CLU_095488_2_1_1"/>
<dbReference type="Gramene" id="LPERR01G27260.1">
    <property type="protein sequence ID" value="LPERR01G27260.1"/>
    <property type="gene ID" value="LPERR01G27260"/>
</dbReference>
<reference evidence="4" key="3">
    <citation type="submission" date="2015-04" db="UniProtKB">
        <authorList>
            <consortium name="EnsemblPlants"/>
        </authorList>
    </citation>
    <scope>IDENTIFICATION</scope>
</reference>
<evidence type="ECO:0000256" key="1">
    <source>
        <dbReference type="ARBA" id="ARBA00004141"/>
    </source>
</evidence>
<protein>
    <recommendedName>
        <fullName evidence="3">Cyanobacterial aminoacyl-tRNA synthetase CAAD domain-containing protein</fullName>
    </recommendedName>
</protein>
<accession>A0A0D9V5Y3</accession>
<keyword evidence="5" id="KW-1185">Reference proteome</keyword>
<comment type="subcellular location">
    <subcellularLocation>
        <location evidence="1">Membrane</location>
        <topology evidence="1">Multi-pass membrane protein</topology>
    </subcellularLocation>
</comment>
<keyword evidence="2" id="KW-0812">Transmembrane</keyword>
<feature type="transmembrane region" description="Helical" evidence="2">
    <location>
        <begin position="108"/>
        <end position="130"/>
    </location>
</feature>
<feature type="domain" description="Cyanobacterial aminoacyl-tRNA synthetase CAAD" evidence="3">
    <location>
        <begin position="67"/>
        <end position="150"/>
    </location>
</feature>
<dbReference type="Pfam" id="PF14159">
    <property type="entry name" value="CAAD"/>
    <property type="match status" value="1"/>
</dbReference>
<dbReference type="InterPro" id="IPR025564">
    <property type="entry name" value="CAAD_dom"/>
</dbReference>